<comment type="caution">
    <text evidence="1">The sequence shown here is derived from an EMBL/GenBank/DDBJ whole genome shotgun (WGS) entry which is preliminary data.</text>
</comment>
<sequence>MTGRQTQQVGGKRAAGCAVALAAVSVVLTLSLFSFVAQPAPNVDVVCASIRPIHVDQPADSYSYEGLDVPSLAPGLRLGQPVELTVEESVHYSLDEPEAAHEWLQVSPVGTGIYALGPRRRGFFVSMFHQLHCLRYIRSAYTDEESPSKAHMQHCINYMRQAILCQADLTLEPGNFAQRNFTIDRVGQTHVCRDWDGMYDVVGRNWLEVVQAVEGRNVSGSGSAQS</sequence>
<reference evidence="1" key="1">
    <citation type="submission" date="2021-02" db="EMBL/GenBank/DDBJ databases">
        <authorList>
            <consortium name="DOE Joint Genome Institute"/>
            <person name="Ahrendt S."/>
            <person name="Looney B.P."/>
            <person name="Miyauchi S."/>
            <person name="Morin E."/>
            <person name="Drula E."/>
            <person name="Courty P.E."/>
            <person name="Chicoki N."/>
            <person name="Fauchery L."/>
            <person name="Kohler A."/>
            <person name="Kuo A."/>
            <person name="Labutti K."/>
            <person name="Pangilinan J."/>
            <person name="Lipzen A."/>
            <person name="Riley R."/>
            <person name="Andreopoulos W."/>
            <person name="He G."/>
            <person name="Johnson J."/>
            <person name="Barry K.W."/>
            <person name="Grigoriev I.V."/>
            <person name="Nagy L."/>
            <person name="Hibbett D."/>
            <person name="Henrissat B."/>
            <person name="Matheny P.B."/>
            <person name="Labbe J."/>
            <person name="Martin F."/>
        </authorList>
    </citation>
    <scope>NUCLEOTIDE SEQUENCE</scope>
    <source>
        <strain evidence="1">FP105234-sp</strain>
    </source>
</reference>
<evidence type="ECO:0000313" key="1">
    <source>
        <dbReference type="EMBL" id="KAI0053245.1"/>
    </source>
</evidence>
<keyword evidence="2" id="KW-1185">Reference proteome</keyword>
<accession>A0ACB8SBE7</accession>
<name>A0ACB8SBE7_9AGAM</name>
<dbReference type="EMBL" id="MU275841">
    <property type="protein sequence ID" value="KAI0053245.1"/>
    <property type="molecule type" value="Genomic_DNA"/>
</dbReference>
<dbReference type="Proteomes" id="UP000814033">
    <property type="component" value="Unassembled WGS sequence"/>
</dbReference>
<organism evidence="1 2">
    <name type="scientific">Auriscalpium vulgare</name>
    <dbReference type="NCBI Taxonomy" id="40419"/>
    <lineage>
        <taxon>Eukaryota</taxon>
        <taxon>Fungi</taxon>
        <taxon>Dikarya</taxon>
        <taxon>Basidiomycota</taxon>
        <taxon>Agaricomycotina</taxon>
        <taxon>Agaricomycetes</taxon>
        <taxon>Russulales</taxon>
        <taxon>Auriscalpiaceae</taxon>
        <taxon>Auriscalpium</taxon>
    </lineage>
</organism>
<gene>
    <name evidence="1" type="ORF">FA95DRAFT_1601266</name>
</gene>
<protein>
    <submittedName>
        <fullName evidence="1">Uncharacterized protein</fullName>
    </submittedName>
</protein>
<reference evidence="1" key="2">
    <citation type="journal article" date="2022" name="New Phytol.">
        <title>Evolutionary transition to the ectomycorrhizal habit in the genomes of a hyperdiverse lineage of mushroom-forming fungi.</title>
        <authorList>
            <person name="Looney B."/>
            <person name="Miyauchi S."/>
            <person name="Morin E."/>
            <person name="Drula E."/>
            <person name="Courty P.E."/>
            <person name="Kohler A."/>
            <person name="Kuo A."/>
            <person name="LaButti K."/>
            <person name="Pangilinan J."/>
            <person name="Lipzen A."/>
            <person name="Riley R."/>
            <person name="Andreopoulos W."/>
            <person name="He G."/>
            <person name="Johnson J."/>
            <person name="Nolan M."/>
            <person name="Tritt A."/>
            <person name="Barry K.W."/>
            <person name="Grigoriev I.V."/>
            <person name="Nagy L.G."/>
            <person name="Hibbett D."/>
            <person name="Henrissat B."/>
            <person name="Matheny P.B."/>
            <person name="Labbe J."/>
            <person name="Martin F.M."/>
        </authorList>
    </citation>
    <scope>NUCLEOTIDE SEQUENCE</scope>
    <source>
        <strain evidence="1">FP105234-sp</strain>
    </source>
</reference>
<proteinExistence type="predicted"/>
<evidence type="ECO:0000313" key="2">
    <source>
        <dbReference type="Proteomes" id="UP000814033"/>
    </source>
</evidence>